<reference evidence="3 4" key="1">
    <citation type="submission" date="2016-10" db="EMBL/GenBank/DDBJ databases">
        <authorList>
            <person name="de Groot N.N."/>
        </authorList>
    </citation>
    <scope>NUCLEOTIDE SEQUENCE [LARGE SCALE GENOMIC DNA]</scope>
    <source>
        <strain evidence="3 4">MT12</strain>
    </source>
</reference>
<feature type="compositionally biased region" description="Pro residues" evidence="1">
    <location>
        <begin position="56"/>
        <end position="66"/>
    </location>
</feature>
<sequence length="66" mass="6610">MKNMLPLAAILLAISAGSAAAQSAVGGPKKPSNLGGPTEQKNPVVRTTPAAVSTPPASPPKRLPRK</sequence>
<protein>
    <submittedName>
        <fullName evidence="3">Uncharacterized protein</fullName>
    </submittedName>
</protein>
<evidence type="ECO:0000256" key="1">
    <source>
        <dbReference type="SAM" id="MobiDB-lite"/>
    </source>
</evidence>
<keyword evidence="2" id="KW-0732">Signal</keyword>
<evidence type="ECO:0000313" key="4">
    <source>
        <dbReference type="Proteomes" id="UP000198992"/>
    </source>
</evidence>
<feature type="signal peptide" evidence="2">
    <location>
        <begin position="1"/>
        <end position="21"/>
    </location>
</feature>
<dbReference type="EMBL" id="FNTH01000001">
    <property type="protein sequence ID" value="SEE53725.1"/>
    <property type="molecule type" value="Genomic_DNA"/>
</dbReference>
<dbReference type="Proteomes" id="UP000198992">
    <property type="component" value="Unassembled WGS sequence"/>
</dbReference>
<proteinExistence type="predicted"/>
<feature type="chain" id="PRO_5011656727" evidence="2">
    <location>
        <begin position="22"/>
        <end position="66"/>
    </location>
</feature>
<feature type="region of interest" description="Disordered" evidence="1">
    <location>
        <begin position="20"/>
        <end position="66"/>
    </location>
</feature>
<name>A0A1H5JMC7_9BRAD</name>
<organism evidence="3 4">
    <name type="scientific">Bradyrhizobium erythrophlei</name>
    <dbReference type="NCBI Taxonomy" id="1437360"/>
    <lineage>
        <taxon>Bacteria</taxon>
        <taxon>Pseudomonadati</taxon>
        <taxon>Pseudomonadota</taxon>
        <taxon>Alphaproteobacteria</taxon>
        <taxon>Hyphomicrobiales</taxon>
        <taxon>Nitrobacteraceae</taxon>
        <taxon>Bradyrhizobium</taxon>
    </lineage>
</organism>
<feature type="compositionally biased region" description="Low complexity" evidence="1">
    <location>
        <begin position="43"/>
        <end position="55"/>
    </location>
</feature>
<dbReference type="AlphaFoldDB" id="A0A1H5JMC7"/>
<evidence type="ECO:0000313" key="3">
    <source>
        <dbReference type="EMBL" id="SEE53725.1"/>
    </source>
</evidence>
<evidence type="ECO:0000256" key="2">
    <source>
        <dbReference type="SAM" id="SignalP"/>
    </source>
</evidence>
<accession>A0A1H5JMC7</accession>
<gene>
    <name evidence="3" type="ORF">SAMN05444164_8517</name>
</gene>